<dbReference type="GO" id="GO:0031314">
    <property type="term" value="C:extrinsic component of mitochondrial inner membrane"/>
    <property type="evidence" value="ECO:0007669"/>
    <property type="project" value="UniProtKB-UniRule"/>
</dbReference>
<keyword evidence="2 6" id="KW-0808">Transferase</keyword>
<evidence type="ECO:0000256" key="2">
    <source>
        <dbReference type="ARBA" id="ARBA00022679"/>
    </source>
</evidence>
<keyword evidence="3 6" id="KW-0831">Ubiquinone biosynthesis</keyword>
<comment type="function">
    <text evidence="6">Methyltransferase required for the conversion of 2-polyprenyl-6-methoxy-1,4-benzoquinol (DDMQH2) to 2-polyprenyl-3-methyl-6-methoxy-1,4-benzoquinol (DMQH2).</text>
</comment>
<dbReference type="InterPro" id="IPR029063">
    <property type="entry name" value="SAM-dependent_MTases_sf"/>
</dbReference>
<evidence type="ECO:0000256" key="6">
    <source>
        <dbReference type="HAMAP-Rule" id="MF_03191"/>
    </source>
</evidence>
<dbReference type="GO" id="GO:0008425">
    <property type="term" value="F:2-methoxy-6-polyprenyl-1,4-benzoquinol methyltransferase activity"/>
    <property type="evidence" value="ECO:0007669"/>
    <property type="project" value="UniProtKB-UniRule"/>
</dbReference>
<dbReference type="Pfam" id="PF01209">
    <property type="entry name" value="Ubie_methyltran"/>
    <property type="match status" value="1"/>
</dbReference>
<dbReference type="PROSITE" id="PS51608">
    <property type="entry name" value="SAM_MT_UBIE"/>
    <property type="match status" value="1"/>
</dbReference>
<comment type="subcellular location">
    <subcellularLocation>
        <location evidence="6">Mitochondrion inner membrane</location>
        <topology evidence="6">Peripheral membrane protein</topology>
        <orientation evidence="6">Matrix side</orientation>
    </subcellularLocation>
</comment>
<comment type="pathway">
    <text evidence="6">Cofactor biosynthesis; ubiquinone biosynthesis.</text>
</comment>
<dbReference type="SUPFAM" id="SSF53335">
    <property type="entry name" value="S-adenosyl-L-methionine-dependent methyltransferases"/>
    <property type="match status" value="1"/>
</dbReference>
<dbReference type="NCBIfam" id="TIGR01934">
    <property type="entry name" value="MenG_MenH_UbiE"/>
    <property type="match status" value="1"/>
</dbReference>
<comment type="caution">
    <text evidence="6">Lacks conserved residue(s) required for the propagation of feature annotation.</text>
</comment>
<dbReference type="InterPro" id="IPR023576">
    <property type="entry name" value="UbiE/COQ5_MeTrFase_CS"/>
</dbReference>
<dbReference type="HAMAP" id="MF_01813">
    <property type="entry name" value="MenG_UbiE_methyltr"/>
    <property type="match status" value="1"/>
</dbReference>
<dbReference type="PROSITE" id="PS01183">
    <property type="entry name" value="UBIE_1"/>
    <property type="match status" value="1"/>
</dbReference>
<evidence type="ECO:0000313" key="8">
    <source>
        <dbReference type="Proteomes" id="UP001292079"/>
    </source>
</evidence>
<keyword evidence="6" id="KW-0999">Mitochondrion inner membrane</keyword>
<dbReference type="EC" id="2.1.1.201" evidence="6"/>
<dbReference type="GO" id="GO:0032259">
    <property type="term" value="P:methylation"/>
    <property type="evidence" value="ECO:0007669"/>
    <property type="project" value="UniProtKB-KW"/>
</dbReference>
<accession>A0AAE1Z9E5</accession>
<feature type="binding site" evidence="6">
    <location>
        <position position="92"/>
    </location>
    <ligand>
        <name>S-adenosyl-L-methionine</name>
        <dbReference type="ChEBI" id="CHEBI:59789"/>
    </ligand>
</feature>
<comment type="similarity">
    <text evidence="6">Belongs to the class I-like SAM-binding methyltransferase superfamily. MenG/UbiE family.</text>
</comment>
<dbReference type="InterPro" id="IPR004033">
    <property type="entry name" value="UbiE/COQ5_MeTrFase"/>
</dbReference>
<evidence type="ECO:0000256" key="1">
    <source>
        <dbReference type="ARBA" id="ARBA00022603"/>
    </source>
</evidence>
<evidence type="ECO:0000256" key="5">
    <source>
        <dbReference type="ARBA" id="ARBA00046387"/>
    </source>
</evidence>
<keyword evidence="6" id="KW-0496">Mitochondrion</keyword>
<dbReference type="Proteomes" id="UP001292079">
    <property type="component" value="Unassembled WGS sequence"/>
</dbReference>
<keyword evidence="4 6" id="KW-0949">S-adenosyl-L-methionine</keyword>
<comment type="catalytic activity">
    <reaction evidence="6">
        <text>a 2-methoxy-6-(all-trans-polyprenyl)benzene-1,4-diol + S-adenosyl-L-methionine = a 5-methoxy-2-methyl-3-(all-trans-polyprenyl)benzene-1,4-diol + S-adenosyl-L-homocysteine + H(+)</text>
        <dbReference type="Rhea" id="RHEA:28286"/>
        <dbReference type="Rhea" id="RHEA-COMP:10858"/>
        <dbReference type="Rhea" id="RHEA-COMP:10859"/>
        <dbReference type="ChEBI" id="CHEBI:15378"/>
        <dbReference type="ChEBI" id="CHEBI:57856"/>
        <dbReference type="ChEBI" id="CHEBI:59789"/>
        <dbReference type="ChEBI" id="CHEBI:84166"/>
        <dbReference type="ChEBI" id="CHEBI:84167"/>
        <dbReference type="EC" id="2.1.1.201"/>
    </reaction>
</comment>
<gene>
    <name evidence="7" type="ORF">MN116_007481</name>
</gene>
<evidence type="ECO:0000256" key="3">
    <source>
        <dbReference type="ARBA" id="ARBA00022688"/>
    </source>
</evidence>
<feature type="binding site" evidence="6">
    <location>
        <begin position="154"/>
        <end position="155"/>
    </location>
    <ligand>
        <name>S-adenosyl-L-methionine</name>
        <dbReference type="ChEBI" id="CHEBI:59789"/>
    </ligand>
</feature>
<dbReference type="PANTHER" id="PTHR43591:SF24">
    <property type="entry name" value="2-METHOXY-6-POLYPRENYL-1,4-BENZOQUINOL METHYLASE, MITOCHONDRIAL"/>
    <property type="match status" value="1"/>
</dbReference>
<reference evidence="7" key="2">
    <citation type="journal article" date="2023" name="Infect Dis Poverty">
        <title>Chromosome-scale genome of the human blood fluke Schistosoma mekongi and its implications for public health.</title>
        <authorList>
            <person name="Zhou M."/>
            <person name="Xu L."/>
            <person name="Xu D."/>
            <person name="Chen W."/>
            <person name="Khan J."/>
            <person name="Hu Y."/>
            <person name="Huang H."/>
            <person name="Wei H."/>
            <person name="Zhang Y."/>
            <person name="Chusongsang P."/>
            <person name="Tanasarnprasert K."/>
            <person name="Hu X."/>
            <person name="Limpanont Y."/>
            <person name="Lv Z."/>
        </authorList>
    </citation>
    <scope>NUCLEOTIDE SEQUENCE</scope>
    <source>
        <strain evidence="7">LV_2022a</strain>
    </source>
</reference>
<evidence type="ECO:0000256" key="4">
    <source>
        <dbReference type="ARBA" id="ARBA00022691"/>
    </source>
</evidence>
<dbReference type="Gene3D" id="3.40.50.150">
    <property type="entry name" value="Vaccinia Virus protein VP39"/>
    <property type="match status" value="1"/>
</dbReference>
<evidence type="ECO:0000313" key="7">
    <source>
        <dbReference type="EMBL" id="KAK4469985.1"/>
    </source>
</evidence>
<feature type="binding site" evidence="6">
    <location>
        <position position="127"/>
    </location>
    <ligand>
        <name>S-adenosyl-L-methionine</name>
        <dbReference type="ChEBI" id="CHEBI:59789"/>
    </ligand>
</feature>
<comment type="caution">
    <text evidence="7">The sequence shown here is derived from an EMBL/GenBank/DDBJ whole genome shotgun (WGS) entry which is preliminary data.</text>
</comment>
<keyword evidence="6" id="KW-0472">Membrane</keyword>
<keyword evidence="8" id="KW-1185">Reference proteome</keyword>
<dbReference type="AlphaFoldDB" id="A0AAE1Z9E5"/>
<proteinExistence type="inferred from homology"/>
<keyword evidence="1 6" id="KW-0489">Methyltransferase</keyword>
<dbReference type="EMBL" id="JALJAT010000005">
    <property type="protein sequence ID" value="KAK4469985.1"/>
    <property type="molecule type" value="Genomic_DNA"/>
</dbReference>
<protein>
    <recommendedName>
        <fullName evidence="6">2-methoxy-6-polyprenyl-1,4-benzoquinol methylase, mitochondrial</fullName>
        <ecNumber evidence="6">2.1.1.201</ecNumber>
    </recommendedName>
    <alternativeName>
        <fullName evidence="6">Ubiquinone biosynthesis methyltransferase COQ5</fullName>
    </alternativeName>
</protein>
<comment type="subunit">
    <text evidence="5">Component of a multi-subunit COQ enzyme complex, composed of at least COQ3, COQ4, COQ5, COQ6, COQ7 and COQ9. Interacts with PYURF; the interaction is direct, stabilizes COQ5 protein and associates PYURF with COQ enzyme complex.</text>
</comment>
<dbReference type="PANTHER" id="PTHR43591">
    <property type="entry name" value="METHYLTRANSFERASE"/>
    <property type="match status" value="1"/>
</dbReference>
<sequence length="297" mass="34252">MNIFSLCIQNTPRFCFMNAHKYLLSTTHFGFETVPTEVKQSKVNHVFENVSKKYDLMNDIMSFGVHRLWKDCFVNQIMPTDKLKYLDVAGGTGDIAFRINKYAKHICTVPEALERKITVCPDVIVCDINPSMMEVGKLRAKELGFSNIQWVEGNAENLPFNDNSFDVYTIAFGIRNCTHIEKVKSSMFSSGIFQVITEAYRVLRPWGRFYCLEFSKVENFLFRSIYNSYSMQLIPVIGQLVAGDWDSYKYLVESISKFPDQKTFAHMIEKSRFDGVNWINYSNGIVSVHMGYKVPSE</sequence>
<reference evidence="7" key="1">
    <citation type="submission" date="2022-04" db="EMBL/GenBank/DDBJ databases">
        <authorList>
            <person name="Xu L."/>
            <person name="Lv Z."/>
        </authorList>
    </citation>
    <scope>NUCLEOTIDE SEQUENCE</scope>
    <source>
        <strain evidence="7">LV_2022a</strain>
    </source>
</reference>
<dbReference type="FunFam" id="3.40.50.150:FF:000064">
    <property type="entry name" value="2-methoxy-6-polyprenyl-1,4-benzoquinol methylase, mitochondrial"/>
    <property type="match status" value="1"/>
</dbReference>
<dbReference type="CDD" id="cd02440">
    <property type="entry name" value="AdoMet_MTases"/>
    <property type="match status" value="1"/>
</dbReference>
<name>A0AAE1Z9E5_SCHME</name>
<organism evidence="7 8">
    <name type="scientific">Schistosoma mekongi</name>
    <name type="common">Parasitic worm</name>
    <dbReference type="NCBI Taxonomy" id="38744"/>
    <lineage>
        <taxon>Eukaryota</taxon>
        <taxon>Metazoa</taxon>
        <taxon>Spiralia</taxon>
        <taxon>Lophotrochozoa</taxon>
        <taxon>Platyhelminthes</taxon>
        <taxon>Trematoda</taxon>
        <taxon>Digenea</taxon>
        <taxon>Strigeidida</taxon>
        <taxon>Schistosomatoidea</taxon>
        <taxon>Schistosomatidae</taxon>
        <taxon>Schistosoma</taxon>
    </lineage>
</organism>